<comment type="caution">
    <text evidence="3">The sequence shown here is derived from an EMBL/GenBank/DDBJ whole genome shotgun (WGS) entry which is preliminary data.</text>
</comment>
<organism evidence="3 4">
    <name type="scientific">Hwanghaeella grinnelliae</name>
    <dbReference type="NCBI Taxonomy" id="2500179"/>
    <lineage>
        <taxon>Bacteria</taxon>
        <taxon>Pseudomonadati</taxon>
        <taxon>Pseudomonadota</taxon>
        <taxon>Alphaproteobacteria</taxon>
        <taxon>Rhodospirillales</taxon>
        <taxon>Rhodospirillaceae</taxon>
        <taxon>Hwanghaeella</taxon>
    </lineage>
</organism>
<dbReference type="PANTHER" id="PTHR30466">
    <property type="entry name" value="FLAVIN REDUCTASE"/>
    <property type="match status" value="1"/>
</dbReference>
<keyword evidence="4" id="KW-1185">Reference proteome</keyword>
<dbReference type="Proteomes" id="UP000287447">
    <property type="component" value="Unassembled WGS sequence"/>
</dbReference>
<proteinExistence type="predicted"/>
<reference evidence="4" key="1">
    <citation type="submission" date="2019-01" db="EMBL/GenBank/DDBJ databases">
        <title>Gri0909 isolated from a small marine red alga.</title>
        <authorList>
            <person name="Kim J."/>
            <person name="Jeong S.E."/>
            <person name="Jeon C.O."/>
        </authorList>
    </citation>
    <scope>NUCLEOTIDE SEQUENCE [LARGE SCALE GENOMIC DNA]</scope>
    <source>
        <strain evidence="4">Gri0909</strain>
    </source>
</reference>
<name>A0A437QVZ8_9PROT</name>
<dbReference type="GO" id="GO:0042602">
    <property type="term" value="F:riboflavin reductase (NADPH) activity"/>
    <property type="evidence" value="ECO:0007669"/>
    <property type="project" value="TreeGrafter"/>
</dbReference>
<dbReference type="GO" id="GO:0010181">
    <property type="term" value="F:FMN binding"/>
    <property type="evidence" value="ECO:0007669"/>
    <property type="project" value="InterPro"/>
</dbReference>
<dbReference type="PANTHER" id="PTHR30466:SF1">
    <property type="entry name" value="FMN REDUCTASE (NADH) RUTF"/>
    <property type="match status" value="1"/>
</dbReference>
<gene>
    <name evidence="3" type="ORF">EOI86_04825</name>
</gene>
<evidence type="ECO:0000256" key="1">
    <source>
        <dbReference type="ARBA" id="ARBA00023002"/>
    </source>
</evidence>
<dbReference type="SUPFAM" id="SSF50475">
    <property type="entry name" value="FMN-binding split barrel"/>
    <property type="match status" value="1"/>
</dbReference>
<evidence type="ECO:0000259" key="2">
    <source>
        <dbReference type="SMART" id="SM00903"/>
    </source>
</evidence>
<dbReference type="OrthoDB" id="9792858at2"/>
<feature type="domain" description="Flavin reductase like" evidence="2">
    <location>
        <begin position="21"/>
        <end position="164"/>
    </location>
</feature>
<dbReference type="Pfam" id="PF01613">
    <property type="entry name" value="Flavin_Reduct"/>
    <property type="match status" value="1"/>
</dbReference>
<protein>
    <submittedName>
        <fullName evidence="3">Flavin reductase</fullName>
    </submittedName>
</protein>
<dbReference type="Gene3D" id="2.30.110.10">
    <property type="entry name" value="Electron Transport, Fmn-binding Protein, Chain A"/>
    <property type="match status" value="1"/>
</dbReference>
<dbReference type="RefSeq" id="WP_127763978.1">
    <property type="nucleotide sequence ID" value="NZ_SADE01000001.1"/>
</dbReference>
<dbReference type="InterPro" id="IPR012349">
    <property type="entry name" value="Split_barrel_FMN-bd"/>
</dbReference>
<dbReference type="AlphaFoldDB" id="A0A437QVZ8"/>
<keyword evidence="1" id="KW-0560">Oxidoreductase</keyword>
<dbReference type="InterPro" id="IPR050268">
    <property type="entry name" value="NADH-dep_flavin_reductase"/>
</dbReference>
<sequence>MATRIANPIKDEKRHALRSAFGAFPTGVTVVTARQSDGAPRGFTANSFTSVSLDPPMLLVCIAKSAHSCDVFTNTAYFGVSILKEDQKDASGLFASQRPDKFDIADWFAGRHDVPLISGSLATFTCVRDKAVDAGDHVILVGEVEEYDIDDGRPLGFFRGNYFSLGLEETLVSAAARAQDLTIGAVLQRGDDVLVKIDAHGRFSLPKVTGPEASESHFNKTLVEKGVEPSLDFLYAIYRDNESGAHSIFYHGTVSGSPGAGLTFVGLADFPLEKIENAAERSMLNRYRSEVQHGQFSIYEGTDEVGRVRQVANAALHTR</sequence>
<dbReference type="EMBL" id="SADE01000001">
    <property type="protein sequence ID" value="RVU38606.1"/>
    <property type="molecule type" value="Genomic_DNA"/>
</dbReference>
<evidence type="ECO:0000313" key="4">
    <source>
        <dbReference type="Proteomes" id="UP000287447"/>
    </source>
</evidence>
<dbReference type="SMART" id="SM00903">
    <property type="entry name" value="Flavin_Reduct"/>
    <property type="match status" value="1"/>
</dbReference>
<dbReference type="Gene3D" id="3.90.79.10">
    <property type="entry name" value="Nucleoside Triphosphate Pyrophosphohydrolase"/>
    <property type="match status" value="1"/>
</dbReference>
<accession>A0A437QVZ8</accession>
<dbReference type="InterPro" id="IPR002563">
    <property type="entry name" value="Flavin_Rdtase-like_dom"/>
</dbReference>
<evidence type="ECO:0000313" key="3">
    <source>
        <dbReference type="EMBL" id="RVU38606.1"/>
    </source>
</evidence>